<gene>
    <name evidence="9" type="ORF">L2740_14995</name>
</gene>
<evidence type="ECO:0000256" key="2">
    <source>
        <dbReference type="ARBA" id="ARBA00005632"/>
    </source>
</evidence>
<sequence>MDKMYRKYGITSIKAIEHLVLIIIAIATVVAIGQEIKHIFDVGAVALADLLLLFIYLEVLAMVSHYAESGKLPIRMPLYIAIVALARYLILDMKAMDDWRIVAISLSTLVLAATVIVIRWGQLKLPYPRPRDEDEK</sequence>
<feature type="transmembrane region" description="Helical" evidence="8">
    <location>
        <begin position="39"/>
        <end position="60"/>
    </location>
</feature>
<dbReference type="GO" id="GO:0005886">
    <property type="term" value="C:plasma membrane"/>
    <property type="evidence" value="ECO:0007669"/>
    <property type="project" value="UniProtKB-SubCell"/>
</dbReference>
<keyword evidence="6 8" id="KW-1133">Transmembrane helix</keyword>
<dbReference type="RefSeq" id="WP_248950934.1">
    <property type="nucleotide sequence ID" value="NZ_JAKILB010000009.1"/>
</dbReference>
<name>A0A9X1ZDU6_9GAMM</name>
<feature type="transmembrane region" description="Helical" evidence="8">
    <location>
        <begin position="72"/>
        <end position="90"/>
    </location>
</feature>
<evidence type="ECO:0000256" key="5">
    <source>
        <dbReference type="ARBA" id="ARBA00022692"/>
    </source>
</evidence>
<proteinExistence type="inferred from homology"/>
<comment type="caution">
    <text evidence="9">The sequence shown here is derived from an EMBL/GenBank/DDBJ whole genome shotgun (WGS) entry which is preliminary data.</text>
</comment>
<dbReference type="InterPro" id="IPR020948">
    <property type="entry name" value="P_starv_induced_PsiE-like"/>
</dbReference>
<evidence type="ECO:0000256" key="4">
    <source>
        <dbReference type="ARBA" id="ARBA00022475"/>
    </source>
</evidence>
<protein>
    <recommendedName>
        <fullName evidence="3">Protein PsiE</fullName>
    </recommendedName>
</protein>
<evidence type="ECO:0000256" key="3">
    <source>
        <dbReference type="ARBA" id="ARBA00021903"/>
    </source>
</evidence>
<reference evidence="9" key="1">
    <citation type="submission" date="2022-01" db="EMBL/GenBank/DDBJ databases">
        <title>Whole genome-based taxonomy of the Shewanellaceae.</title>
        <authorList>
            <person name="Martin-Rodriguez A.J."/>
        </authorList>
    </citation>
    <scope>NUCLEOTIDE SEQUENCE</scope>
    <source>
        <strain evidence="9">KCTC 23973</strain>
    </source>
</reference>
<evidence type="ECO:0000313" key="9">
    <source>
        <dbReference type="EMBL" id="MCL1139853.1"/>
    </source>
</evidence>
<feature type="transmembrane region" description="Helical" evidence="8">
    <location>
        <begin position="102"/>
        <end position="121"/>
    </location>
</feature>
<dbReference type="InterPro" id="IPR009315">
    <property type="entry name" value="P_starv_induced_PsiE"/>
</dbReference>
<evidence type="ECO:0000313" key="10">
    <source>
        <dbReference type="Proteomes" id="UP001139293"/>
    </source>
</evidence>
<dbReference type="AlphaFoldDB" id="A0A9X1ZDU6"/>
<comment type="subcellular location">
    <subcellularLocation>
        <location evidence="1">Cell inner membrane</location>
        <topology evidence="1">Multi-pass membrane protein</topology>
    </subcellularLocation>
</comment>
<evidence type="ECO:0000256" key="8">
    <source>
        <dbReference type="SAM" id="Phobius"/>
    </source>
</evidence>
<keyword evidence="7 8" id="KW-0472">Membrane</keyword>
<dbReference type="GO" id="GO:0016036">
    <property type="term" value="P:cellular response to phosphate starvation"/>
    <property type="evidence" value="ECO:0007669"/>
    <property type="project" value="InterPro"/>
</dbReference>
<evidence type="ECO:0000256" key="7">
    <source>
        <dbReference type="ARBA" id="ARBA00023136"/>
    </source>
</evidence>
<evidence type="ECO:0000256" key="6">
    <source>
        <dbReference type="ARBA" id="ARBA00022989"/>
    </source>
</evidence>
<keyword evidence="4" id="KW-1003">Cell membrane</keyword>
<accession>A0A9X1ZDU6</accession>
<dbReference type="EMBL" id="JAKILB010000009">
    <property type="protein sequence ID" value="MCL1139853.1"/>
    <property type="molecule type" value="Genomic_DNA"/>
</dbReference>
<keyword evidence="10" id="KW-1185">Reference proteome</keyword>
<evidence type="ECO:0000256" key="1">
    <source>
        <dbReference type="ARBA" id="ARBA00004429"/>
    </source>
</evidence>
<organism evidence="9 10">
    <name type="scientific">Shewanella pneumatophori</name>
    <dbReference type="NCBI Taxonomy" id="314092"/>
    <lineage>
        <taxon>Bacteria</taxon>
        <taxon>Pseudomonadati</taxon>
        <taxon>Pseudomonadota</taxon>
        <taxon>Gammaproteobacteria</taxon>
        <taxon>Alteromonadales</taxon>
        <taxon>Shewanellaceae</taxon>
        <taxon>Shewanella</taxon>
    </lineage>
</organism>
<feature type="transmembrane region" description="Helical" evidence="8">
    <location>
        <begin position="12"/>
        <end position="33"/>
    </location>
</feature>
<dbReference type="PANTHER" id="PTHR37819:SF1">
    <property type="entry name" value="PROTEIN PSIE"/>
    <property type="match status" value="1"/>
</dbReference>
<dbReference type="Pfam" id="PF06146">
    <property type="entry name" value="PsiE"/>
    <property type="match status" value="1"/>
</dbReference>
<dbReference type="PANTHER" id="PTHR37819">
    <property type="entry name" value="PROTEIN PSIE"/>
    <property type="match status" value="1"/>
</dbReference>
<keyword evidence="5 8" id="KW-0812">Transmembrane</keyword>
<dbReference type="Proteomes" id="UP001139293">
    <property type="component" value="Unassembled WGS sequence"/>
</dbReference>
<dbReference type="PIRSF" id="PIRSF029598">
    <property type="entry name" value="PsiE"/>
    <property type="match status" value="1"/>
</dbReference>
<comment type="similarity">
    <text evidence="2">Belongs to the PsiE family.</text>
</comment>